<dbReference type="EMBL" id="CVRI01000074">
    <property type="protein sequence ID" value="CRL08016.1"/>
    <property type="molecule type" value="Genomic_DNA"/>
</dbReference>
<name>A0A1J1J6J2_9DIPT</name>
<gene>
    <name evidence="1" type="ORF">CLUMA_CG021053</name>
</gene>
<sequence>MELIAETLLLMRNLGRCERVSFMLGGRSEMKTKTKRKKKHKRISRQLMRKSQNKIEEKNFLAYGNAYAEMAKC</sequence>
<evidence type="ECO:0000313" key="1">
    <source>
        <dbReference type="EMBL" id="CRL08016.1"/>
    </source>
</evidence>
<accession>A0A1J1J6J2</accession>
<dbReference type="AlphaFoldDB" id="A0A1J1J6J2"/>
<evidence type="ECO:0000313" key="2">
    <source>
        <dbReference type="Proteomes" id="UP000183832"/>
    </source>
</evidence>
<protein>
    <submittedName>
        <fullName evidence="1">CLUMA_CG021053, isoform A</fullName>
    </submittedName>
</protein>
<reference evidence="1 2" key="1">
    <citation type="submission" date="2015-04" db="EMBL/GenBank/DDBJ databases">
        <authorList>
            <person name="Syromyatnikov M.Y."/>
            <person name="Popov V.N."/>
        </authorList>
    </citation>
    <scope>NUCLEOTIDE SEQUENCE [LARGE SCALE GENOMIC DNA]</scope>
</reference>
<proteinExistence type="predicted"/>
<organism evidence="1 2">
    <name type="scientific">Clunio marinus</name>
    <dbReference type="NCBI Taxonomy" id="568069"/>
    <lineage>
        <taxon>Eukaryota</taxon>
        <taxon>Metazoa</taxon>
        <taxon>Ecdysozoa</taxon>
        <taxon>Arthropoda</taxon>
        <taxon>Hexapoda</taxon>
        <taxon>Insecta</taxon>
        <taxon>Pterygota</taxon>
        <taxon>Neoptera</taxon>
        <taxon>Endopterygota</taxon>
        <taxon>Diptera</taxon>
        <taxon>Nematocera</taxon>
        <taxon>Chironomoidea</taxon>
        <taxon>Chironomidae</taxon>
        <taxon>Clunio</taxon>
    </lineage>
</organism>
<dbReference type="Proteomes" id="UP000183832">
    <property type="component" value="Unassembled WGS sequence"/>
</dbReference>
<keyword evidence="2" id="KW-1185">Reference proteome</keyword>